<dbReference type="Gene3D" id="3.30.70.100">
    <property type="match status" value="1"/>
</dbReference>
<reference evidence="3 4" key="1">
    <citation type="submission" date="2019-02" db="EMBL/GenBank/DDBJ databases">
        <title>Deep-cultivation of Planctomycetes and their phenomic and genomic characterization uncovers novel biology.</title>
        <authorList>
            <person name="Wiegand S."/>
            <person name="Jogler M."/>
            <person name="Boedeker C."/>
            <person name="Pinto D."/>
            <person name="Vollmers J."/>
            <person name="Rivas-Marin E."/>
            <person name="Kohn T."/>
            <person name="Peeters S.H."/>
            <person name="Heuer A."/>
            <person name="Rast P."/>
            <person name="Oberbeckmann S."/>
            <person name="Bunk B."/>
            <person name="Jeske O."/>
            <person name="Meyerdierks A."/>
            <person name="Storesund J.E."/>
            <person name="Kallscheuer N."/>
            <person name="Luecker S."/>
            <person name="Lage O.M."/>
            <person name="Pohl T."/>
            <person name="Merkel B.J."/>
            <person name="Hornburger P."/>
            <person name="Mueller R.-W."/>
            <person name="Bruemmer F."/>
            <person name="Labrenz M."/>
            <person name="Spormann A.M."/>
            <person name="Op den Camp H."/>
            <person name="Overmann J."/>
            <person name="Amann R."/>
            <person name="Jetten M.S.M."/>
            <person name="Mascher T."/>
            <person name="Medema M.H."/>
            <person name="Devos D.P."/>
            <person name="Kaster A.-K."/>
            <person name="Ovreas L."/>
            <person name="Rohde M."/>
            <person name="Galperin M.Y."/>
            <person name="Jogler C."/>
        </authorList>
    </citation>
    <scope>NUCLEOTIDE SEQUENCE [LARGE SCALE GENOMIC DNA]</scope>
    <source>
        <strain evidence="3 4">Pan189</strain>
    </source>
</reference>
<organism evidence="3 4">
    <name type="scientific">Stratiformator vulcanicus</name>
    <dbReference type="NCBI Taxonomy" id="2527980"/>
    <lineage>
        <taxon>Bacteria</taxon>
        <taxon>Pseudomonadati</taxon>
        <taxon>Planctomycetota</taxon>
        <taxon>Planctomycetia</taxon>
        <taxon>Planctomycetales</taxon>
        <taxon>Planctomycetaceae</taxon>
        <taxon>Stratiformator</taxon>
    </lineage>
</organism>
<keyword evidence="4" id="KW-1185">Reference proteome</keyword>
<dbReference type="GO" id="GO:0046872">
    <property type="term" value="F:metal ion binding"/>
    <property type="evidence" value="ECO:0007669"/>
    <property type="project" value="InterPro"/>
</dbReference>
<sequence precursor="true">MSLRSLSLVSPALAAAFLLGCEPETPTGGGGSMTAPSGGSTSEAGSAEGGSALGAAAEANSGLDFEPQILVVSDAKATDTVVLNVPGMHCDVMCSPKVRKAIASVDGVVKVETQISTDEGERTAKIWTTEEFDKSKAIAAVEEVGYEVN</sequence>
<dbReference type="PROSITE" id="PS50846">
    <property type="entry name" value="HMA_2"/>
    <property type="match status" value="1"/>
</dbReference>
<evidence type="ECO:0000259" key="2">
    <source>
        <dbReference type="PROSITE" id="PS50846"/>
    </source>
</evidence>
<evidence type="ECO:0000313" key="3">
    <source>
        <dbReference type="EMBL" id="QDT39592.1"/>
    </source>
</evidence>
<dbReference type="PROSITE" id="PS51257">
    <property type="entry name" value="PROKAR_LIPOPROTEIN"/>
    <property type="match status" value="1"/>
</dbReference>
<protein>
    <submittedName>
        <fullName evidence="3">Heavy-metal-associated domain protein</fullName>
    </submittedName>
</protein>
<proteinExistence type="predicted"/>
<dbReference type="EMBL" id="CP036268">
    <property type="protein sequence ID" value="QDT39592.1"/>
    <property type="molecule type" value="Genomic_DNA"/>
</dbReference>
<dbReference type="CDD" id="cd00371">
    <property type="entry name" value="HMA"/>
    <property type="match status" value="1"/>
</dbReference>
<dbReference type="InterPro" id="IPR006121">
    <property type="entry name" value="HMA_dom"/>
</dbReference>
<dbReference type="Pfam" id="PF00403">
    <property type="entry name" value="HMA"/>
    <property type="match status" value="1"/>
</dbReference>
<dbReference type="Proteomes" id="UP000317318">
    <property type="component" value="Chromosome"/>
</dbReference>
<feature type="domain" description="HMA" evidence="2">
    <location>
        <begin position="79"/>
        <end position="149"/>
    </location>
</feature>
<evidence type="ECO:0000313" key="4">
    <source>
        <dbReference type="Proteomes" id="UP000317318"/>
    </source>
</evidence>
<dbReference type="RefSeq" id="WP_310820803.1">
    <property type="nucleotide sequence ID" value="NZ_CP036268.1"/>
</dbReference>
<dbReference type="SUPFAM" id="SSF55008">
    <property type="entry name" value="HMA, heavy metal-associated domain"/>
    <property type="match status" value="1"/>
</dbReference>
<name>A0A517R6W8_9PLAN</name>
<dbReference type="AlphaFoldDB" id="A0A517R6W8"/>
<evidence type="ECO:0000256" key="1">
    <source>
        <dbReference type="SAM" id="MobiDB-lite"/>
    </source>
</evidence>
<dbReference type="KEGG" id="svp:Pan189_40010"/>
<feature type="region of interest" description="Disordered" evidence="1">
    <location>
        <begin position="27"/>
        <end position="53"/>
    </location>
</feature>
<accession>A0A517R6W8</accession>
<gene>
    <name evidence="3" type="ORF">Pan189_40010</name>
</gene>
<feature type="compositionally biased region" description="Low complexity" evidence="1">
    <location>
        <begin position="33"/>
        <end position="46"/>
    </location>
</feature>
<dbReference type="InterPro" id="IPR036163">
    <property type="entry name" value="HMA_dom_sf"/>
</dbReference>